<dbReference type="SMART" id="SM00547">
    <property type="entry name" value="ZnF_RBZ"/>
    <property type="match status" value="1"/>
</dbReference>
<evidence type="ECO:0000259" key="6">
    <source>
        <dbReference type="PROSITE" id="PS50199"/>
    </source>
</evidence>
<dbReference type="Gene3D" id="4.10.1060.10">
    <property type="entry name" value="Zinc finger, RanBP2-type"/>
    <property type="match status" value="1"/>
</dbReference>
<dbReference type="PROSITE" id="PS50199">
    <property type="entry name" value="ZF_RANBP2_2"/>
    <property type="match status" value="1"/>
</dbReference>
<keyword evidence="8" id="KW-1185">Reference proteome</keyword>
<evidence type="ECO:0000313" key="7">
    <source>
        <dbReference type="EMBL" id="OEJ86982.1"/>
    </source>
</evidence>
<dbReference type="InterPro" id="IPR001876">
    <property type="entry name" value="Znf_RanBP2"/>
</dbReference>
<sequence length="487" mass="55834">MKYLVLETITSIANNNNGDNQPLRQNMNISKIFWKIIDPTEILETNPKKLLPHMLGSDKELSNLCNKPIFSNPMALIPYNRIEINSNMSLSQAVKTLENGALKELGYSKENIEEKKNLEINIVSLHSTWDIRVLLSYKAQQLNFKMPAWLQNPVIFDLCKEYERWCMKDATKISFFNAAALNINKRRKLHSNKIYLFTMLQLLGLTMDMYEMDEFGCIIRIFLALFWQNGAYALEKKMAENPDTIFTEEMEEVKNCGFTKPYDLGLDFSNFTNDASTVLYMNNLPSIVTQSELTRWFNSQDIMPLGFWTIKPAINSPLNYSTDKISFTYVPDSDTISGFAVFPSHEEAMKGLQMNGRSLVLKLGSLPSTNQNYYQSQQKPRFKLIDRVIEVQPSSNTVLDQVSSYLVPFPQARSKPRPGDWNCKYCGFSNFQKRSTCFRCQMSNIKQNSNENNTKAQQKPALNPIAYPYGNNADADTSTTKIPFLSD</sequence>
<comment type="caution">
    <text evidence="7">The sequence shown here is derived from an EMBL/GenBank/DDBJ whole genome shotgun (WGS) entry which is preliminary data.</text>
</comment>
<feature type="region of interest" description="Disordered" evidence="5">
    <location>
        <begin position="463"/>
        <end position="487"/>
    </location>
</feature>
<accession>A0A1E5RJA8</accession>
<evidence type="ECO:0000256" key="4">
    <source>
        <dbReference type="PROSITE-ProRule" id="PRU00322"/>
    </source>
</evidence>
<keyword evidence="2 4" id="KW-0863">Zinc-finger</keyword>
<dbReference type="SUPFAM" id="SSF90209">
    <property type="entry name" value="Ran binding protein zinc finger-like"/>
    <property type="match status" value="1"/>
</dbReference>
<proteinExistence type="predicted"/>
<evidence type="ECO:0000256" key="1">
    <source>
        <dbReference type="ARBA" id="ARBA00022723"/>
    </source>
</evidence>
<keyword evidence="3" id="KW-0862">Zinc</keyword>
<dbReference type="AlphaFoldDB" id="A0A1E5RJA8"/>
<feature type="domain" description="RanBP2-type" evidence="6">
    <location>
        <begin position="417"/>
        <end position="446"/>
    </location>
</feature>
<organism evidence="7 8">
    <name type="scientific">Hanseniaspora uvarum</name>
    <name type="common">Yeast</name>
    <name type="synonym">Kloeckera apiculata</name>
    <dbReference type="NCBI Taxonomy" id="29833"/>
    <lineage>
        <taxon>Eukaryota</taxon>
        <taxon>Fungi</taxon>
        <taxon>Dikarya</taxon>
        <taxon>Ascomycota</taxon>
        <taxon>Saccharomycotina</taxon>
        <taxon>Saccharomycetes</taxon>
        <taxon>Saccharomycodales</taxon>
        <taxon>Saccharomycodaceae</taxon>
        <taxon>Hanseniaspora</taxon>
    </lineage>
</organism>
<reference evidence="8" key="1">
    <citation type="journal article" date="2016" name="Genome Announc.">
        <title>Genome sequences of three species of Hanseniaspora isolated from spontaneous wine fermentations.</title>
        <authorList>
            <person name="Sternes P.R."/>
            <person name="Lee D."/>
            <person name="Kutyna D.R."/>
            <person name="Borneman A.R."/>
        </authorList>
    </citation>
    <scope>NUCLEOTIDE SEQUENCE [LARGE SCALE GENOMIC DNA]</scope>
    <source>
        <strain evidence="8">AWRI3580</strain>
    </source>
</reference>
<dbReference type="Pfam" id="PF00641">
    <property type="entry name" value="Zn_ribbon_RanBP"/>
    <property type="match status" value="1"/>
</dbReference>
<evidence type="ECO:0000256" key="2">
    <source>
        <dbReference type="ARBA" id="ARBA00022771"/>
    </source>
</evidence>
<dbReference type="OrthoDB" id="448399at2759"/>
<dbReference type="InterPro" id="IPR012677">
    <property type="entry name" value="Nucleotide-bd_a/b_plait_sf"/>
</dbReference>
<dbReference type="STRING" id="29833.A0A1E5RJA8"/>
<keyword evidence="1" id="KW-0479">Metal-binding</keyword>
<dbReference type="GO" id="GO:0008270">
    <property type="term" value="F:zinc ion binding"/>
    <property type="evidence" value="ECO:0007669"/>
    <property type="project" value="UniProtKB-KW"/>
</dbReference>
<gene>
    <name evidence="7" type="ORF">AWRI3580_g2675</name>
</gene>
<evidence type="ECO:0000256" key="5">
    <source>
        <dbReference type="SAM" id="MobiDB-lite"/>
    </source>
</evidence>
<dbReference type="Proteomes" id="UP000095358">
    <property type="component" value="Unassembled WGS sequence"/>
</dbReference>
<dbReference type="InterPro" id="IPR036443">
    <property type="entry name" value="Znf_RanBP2_sf"/>
</dbReference>
<dbReference type="PROSITE" id="PS01358">
    <property type="entry name" value="ZF_RANBP2_1"/>
    <property type="match status" value="1"/>
</dbReference>
<dbReference type="VEuPathDB" id="FungiDB:AWRI3580_g2675"/>
<evidence type="ECO:0000256" key="3">
    <source>
        <dbReference type="ARBA" id="ARBA00022833"/>
    </source>
</evidence>
<dbReference type="EMBL" id="LPNN01000005">
    <property type="protein sequence ID" value="OEJ86982.1"/>
    <property type="molecule type" value="Genomic_DNA"/>
</dbReference>
<protein>
    <submittedName>
        <fullName evidence="7">Asparagine-rich protein</fullName>
    </submittedName>
</protein>
<name>A0A1E5RJA8_HANUV</name>
<evidence type="ECO:0000313" key="8">
    <source>
        <dbReference type="Proteomes" id="UP000095358"/>
    </source>
</evidence>
<dbReference type="Gene3D" id="3.30.70.330">
    <property type="match status" value="1"/>
</dbReference>